<dbReference type="Proteomes" id="UP001642409">
    <property type="component" value="Unassembled WGS sequence"/>
</dbReference>
<organism evidence="1">
    <name type="scientific">Hexamita inflata</name>
    <dbReference type="NCBI Taxonomy" id="28002"/>
    <lineage>
        <taxon>Eukaryota</taxon>
        <taxon>Metamonada</taxon>
        <taxon>Diplomonadida</taxon>
        <taxon>Hexamitidae</taxon>
        <taxon>Hexamitinae</taxon>
        <taxon>Hexamita</taxon>
    </lineage>
</organism>
<comment type="caution">
    <text evidence="1">The sequence shown here is derived from an EMBL/GenBank/DDBJ whole genome shotgun (WGS) entry which is preliminary data.</text>
</comment>
<keyword evidence="3" id="KW-1185">Reference proteome</keyword>
<dbReference type="AlphaFoldDB" id="A0AA86UKT8"/>
<reference evidence="1" key="1">
    <citation type="submission" date="2023-06" db="EMBL/GenBank/DDBJ databases">
        <authorList>
            <person name="Kurt Z."/>
        </authorList>
    </citation>
    <scope>NUCLEOTIDE SEQUENCE</scope>
</reference>
<dbReference type="EMBL" id="CATOUU010000952">
    <property type="protein sequence ID" value="CAI9962110.1"/>
    <property type="molecule type" value="Genomic_DNA"/>
</dbReference>
<evidence type="ECO:0000313" key="1">
    <source>
        <dbReference type="EMBL" id="CAI9962110.1"/>
    </source>
</evidence>
<reference evidence="2 3" key="2">
    <citation type="submission" date="2024-07" db="EMBL/GenBank/DDBJ databases">
        <authorList>
            <person name="Akdeniz Z."/>
        </authorList>
    </citation>
    <scope>NUCLEOTIDE SEQUENCE [LARGE SCALE GENOMIC DNA]</scope>
</reference>
<name>A0AA86UKT8_9EUKA</name>
<dbReference type="EMBL" id="CAXDID020000007">
    <property type="protein sequence ID" value="CAL5976484.1"/>
    <property type="molecule type" value="Genomic_DNA"/>
</dbReference>
<sequence>MKLDQAKSLFVHVDGEFTYAYTDRQVHRCTSDLVVLESKPTSVSVQNEFAHRYPAFKQGNAFYATYRGNNKIFKLDKFIIKEFAGLSNLYPYCICSFGDQLLVTDDKGKLFYLLANEKLTRCQLKFDKVLSDIFLHSFDNITYLINRECCAVYQLNKDLNVFPIINPQDSNLNQISFCLNKFVLIGKTKVQHFLIDLQNKKVWKTKNWFDSLEGDKVTKYFKVDQITPELFDFFGPDCVLYYKQEAEYEKIISAVSRNVNEQMVVETQETQEEMKIEKEEIKEDNEGEGKYVQTEMDLIAFLEMKFQMMQTAFEKKFDEQRAMIEKLQNK</sequence>
<accession>A0AA86UKT8</accession>
<evidence type="ECO:0000313" key="3">
    <source>
        <dbReference type="Proteomes" id="UP001642409"/>
    </source>
</evidence>
<proteinExistence type="predicted"/>
<protein>
    <submittedName>
        <fullName evidence="2">Hypothetical_protein</fullName>
    </submittedName>
</protein>
<evidence type="ECO:0000313" key="2">
    <source>
        <dbReference type="EMBL" id="CAL5976484.1"/>
    </source>
</evidence>
<gene>
    <name evidence="2" type="ORF">HINF_LOCUS3839</name>
    <name evidence="1" type="ORF">HINF_LOCUS49755</name>
</gene>